<gene>
    <name evidence="6" type="ORF">CQA53_07575</name>
</gene>
<dbReference type="InterPro" id="IPR038577">
    <property type="entry name" value="GT10-like_C_sf"/>
</dbReference>
<organism evidence="6 7">
    <name type="scientific">Helicobacter didelphidarum</name>
    <dbReference type="NCBI Taxonomy" id="2040648"/>
    <lineage>
        <taxon>Bacteria</taxon>
        <taxon>Pseudomonadati</taxon>
        <taxon>Campylobacterota</taxon>
        <taxon>Epsilonproteobacteria</taxon>
        <taxon>Campylobacterales</taxon>
        <taxon>Helicobacteraceae</taxon>
        <taxon>Helicobacter</taxon>
    </lineage>
</organism>
<evidence type="ECO:0000313" key="7">
    <source>
        <dbReference type="Proteomes" id="UP000256379"/>
    </source>
</evidence>
<dbReference type="Pfam" id="PF00852">
    <property type="entry name" value="Glyco_transf_10"/>
    <property type="match status" value="1"/>
</dbReference>
<dbReference type="Pfam" id="PF18025">
    <property type="entry name" value="FucT_N"/>
    <property type="match status" value="1"/>
</dbReference>
<dbReference type="AlphaFoldDB" id="A0A3D8II86"/>
<comment type="caution">
    <text evidence="6">The sequence shown here is derived from an EMBL/GenBank/DDBJ whole genome shotgun (WGS) entry which is preliminary data.</text>
</comment>
<feature type="domain" description="Alpha-(1,3)-fucosyltransferase FucT N-terminal" evidence="5">
    <location>
        <begin position="20"/>
        <end position="100"/>
    </location>
</feature>
<evidence type="ECO:0000256" key="3">
    <source>
        <dbReference type="ARBA" id="ARBA00022679"/>
    </source>
</evidence>
<keyword evidence="2" id="KW-0328">Glycosyltransferase</keyword>
<protein>
    <submittedName>
        <fullName evidence="6">Uncharacterized protein</fullName>
    </submittedName>
</protein>
<dbReference type="Gene3D" id="3.40.50.11660">
    <property type="entry name" value="Glycosyl transferase family 10, C-terminal domain"/>
    <property type="match status" value="1"/>
</dbReference>
<dbReference type="GO" id="GO:0016020">
    <property type="term" value="C:membrane"/>
    <property type="evidence" value="ECO:0007669"/>
    <property type="project" value="InterPro"/>
</dbReference>
<reference evidence="6 7" key="1">
    <citation type="submission" date="2018-04" db="EMBL/GenBank/DDBJ databases">
        <title>Novel Campyloabacter and Helicobacter Species and Strains.</title>
        <authorList>
            <person name="Mannion A.J."/>
            <person name="Shen Z."/>
            <person name="Fox J.G."/>
        </authorList>
    </citation>
    <scope>NUCLEOTIDE SEQUENCE [LARGE SCALE GENOMIC DNA]</scope>
    <source>
        <strain evidence="6 7">MIT 17-337</strain>
    </source>
</reference>
<evidence type="ECO:0000256" key="2">
    <source>
        <dbReference type="ARBA" id="ARBA00022676"/>
    </source>
</evidence>
<name>A0A3D8II86_9HELI</name>
<dbReference type="OrthoDB" id="9791032at2"/>
<evidence type="ECO:0000313" key="6">
    <source>
        <dbReference type="EMBL" id="RDU64912.1"/>
    </source>
</evidence>
<comment type="similarity">
    <text evidence="1">Belongs to the glycosyltransferase 10 family.</text>
</comment>
<dbReference type="InterPro" id="IPR055270">
    <property type="entry name" value="Glyco_tran_10_C"/>
</dbReference>
<dbReference type="PANTHER" id="PTHR11929">
    <property type="entry name" value="ALPHA- 1,3 -FUCOSYLTRANSFERASE"/>
    <property type="match status" value="1"/>
</dbReference>
<feature type="domain" description="Fucosyltransferase C-terminal" evidence="4">
    <location>
        <begin position="125"/>
        <end position="217"/>
    </location>
</feature>
<dbReference type="SUPFAM" id="SSF53756">
    <property type="entry name" value="UDP-Glycosyltransferase/glycogen phosphorylase"/>
    <property type="match status" value="1"/>
</dbReference>
<proteinExistence type="inferred from homology"/>
<dbReference type="PANTHER" id="PTHR11929:SF194">
    <property type="entry name" value="ALPHA-(1,3)-FUCOSYLTRANSFERASE 10"/>
    <property type="match status" value="1"/>
</dbReference>
<keyword evidence="7" id="KW-1185">Reference proteome</keyword>
<sequence length="246" mass="28622">MQEIRMCIPNWFRSCSNEEEFYSSHYINLLSKKHKIIYDPINPQFIFSDSIAKECLNYDCVKILFSGENIRTDYNLVDYTLDYDYMDFGDRHLCVPLFYLLYNPLQYGTNSMDSKNRNIDTQSLRQRNKFCAILVSNGGRKRTLFRNLAFEKLNAYKKVDSGGSWNNNIGYKVSAKITWLRNYKFNICFENSSYPGYLSEKLYEAYISGCIPIYWGDTSLRCHIDSLESRPSNSATNMGGGGILHP</sequence>
<dbReference type="InterPro" id="IPR001503">
    <property type="entry name" value="Glyco_trans_10"/>
</dbReference>
<dbReference type="EMBL" id="NXLQ01000017">
    <property type="protein sequence ID" value="RDU64912.1"/>
    <property type="molecule type" value="Genomic_DNA"/>
</dbReference>
<dbReference type="GO" id="GO:0008417">
    <property type="term" value="F:fucosyltransferase activity"/>
    <property type="evidence" value="ECO:0007669"/>
    <property type="project" value="InterPro"/>
</dbReference>
<dbReference type="RefSeq" id="WP_115543404.1">
    <property type="nucleotide sequence ID" value="NZ_NXLQ01000017.1"/>
</dbReference>
<dbReference type="InterPro" id="IPR041058">
    <property type="entry name" value="FucT_N"/>
</dbReference>
<evidence type="ECO:0000256" key="1">
    <source>
        <dbReference type="ARBA" id="ARBA00008919"/>
    </source>
</evidence>
<accession>A0A3D8II86</accession>
<keyword evidence="3" id="KW-0808">Transferase</keyword>
<dbReference type="Proteomes" id="UP000256379">
    <property type="component" value="Unassembled WGS sequence"/>
</dbReference>
<evidence type="ECO:0000259" key="4">
    <source>
        <dbReference type="Pfam" id="PF00852"/>
    </source>
</evidence>
<evidence type="ECO:0000259" key="5">
    <source>
        <dbReference type="Pfam" id="PF18025"/>
    </source>
</evidence>